<dbReference type="GO" id="GO:0006508">
    <property type="term" value="P:proteolysis"/>
    <property type="evidence" value="ECO:0007669"/>
    <property type="project" value="UniProtKB-KW"/>
</dbReference>
<dbReference type="Gene3D" id="2.60.120.1290">
    <property type="match status" value="1"/>
</dbReference>
<comment type="caution">
    <text evidence="5">Lacks conserved residue(s) required for the propagation of feature annotation.</text>
</comment>
<reference evidence="7 8" key="1">
    <citation type="submission" date="2016-12" db="EMBL/GenBank/DDBJ databases">
        <authorList>
            <person name="Song W.-J."/>
            <person name="Kurnit D.M."/>
        </authorList>
    </citation>
    <scope>NUCLEOTIDE SEQUENCE [LARGE SCALE GENOMIC DNA]</scope>
    <source>
        <strain evidence="7 8">DSM 12503</strain>
    </source>
</reference>
<dbReference type="PANTHER" id="PTHR43806:SF11">
    <property type="entry name" value="CEREVISIN-RELATED"/>
    <property type="match status" value="1"/>
</dbReference>
<sequence length="553" mass="61594">MDDRERHTIINEEYADFVVEYNNNLNFFERYPNSTYNLINEKYAVLHVPVQYFGDNAIQEFGYFILPKCFGLTAFVTNDMEGIKARSVHAGENTGMGILIGIIDSGIDYRSTYFIKEDNTTKIELLWDQSIDSNKYPDGFYYGTEYTASDINRALSTDNPMEVVPSMDIIGEGTAMAGVAVGMSSDTLEEIGLVPGASLAVVKLKTAKKYLMEFYGIPETAVCYQQNDIMMGIEYLMRSAKRLGKPIAICLGLSSSQGSHKGEDIMSNYLNENANQPGICMVIGSGNEGDQNHHYYNKLTPPNTTDTVFLNVGKTDKNFTAEVWGSLPSLLEVLIISPDGEKVYRVQADFSSQRNVHVSYQETVIFIDSYNSEAYSEQQLIMFRFRNMTEGIWRLVVSGTESLESEFHIWLPIRNFISEDTYLFNATPFTTISSPGNADFVITINTYEPVSITLAPFTGRGFTSVNFPKPTVTAPGVNLIAPTLFGALIPISGSSLSTAYAAGICAGFLSDSIQKEEKNNLNTAFVKNMLMLKAVRRKNAIYPNPDWGYGYIQ</sequence>
<dbReference type="InterPro" id="IPR036852">
    <property type="entry name" value="Peptidase_S8/S53_dom_sf"/>
</dbReference>
<protein>
    <submittedName>
        <fullName evidence="7">Subtilase family protein</fullName>
    </submittedName>
</protein>
<dbReference type="PROSITE" id="PS51892">
    <property type="entry name" value="SUBTILASE"/>
    <property type="match status" value="1"/>
</dbReference>
<evidence type="ECO:0000313" key="7">
    <source>
        <dbReference type="EMBL" id="SHO44902.1"/>
    </source>
</evidence>
<accession>A0A1M7Y079</accession>
<dbReference type="SUPFAM" id="SSF52743">
    <property type="entry name" value="Subtilisin-like"/>
    <property type="match status" value="1"/>
</dbReference>
<dbReference type="AlphaFoldDB" id="A0A1M7Y079"/>
<evidence type="ECO:0000256" key="5">
    <source>
        <dbReference type="PROSITE-ProRule" id="PRU01240"/>
    </source>
</evidence>
<dbReference type="STRING" id="1121345.SAMN02745217_00762"/>
<dbReference type="Proteomes" id="UP000184612">
    <property type="component" value="Unassembled WGS sequence"/>
</dbReference>
<dbReference type="Pfam" id="PF00082">
    <property type="entry name" value="Peptidase_S8"/>
    <property type="match status" value="2"/>
</dbReference>
<evidence type="ECO:0000256" key="3">
    <source>
        <dbReference type="ARBA" id="ARBA00022801"/>
    </source>
</evidence>
<dbReference type="InterPro" id="IPR050131">
    <property type="entry name" value="Peptidase_S8_subtilisin-like"/>
</dbReference>
<evidence type="ECO:0000259" key="6">
    <source>
        <dbReference type="Pfam" id="PF00082"/>
    </source>
</evidence>
<dbReference type="PIRSF" id="PIRSF037894">
    <property type="entry name" value="Subtilisin_rel_CspABC"/>
    <property type="match status" value="1"/>
</dbReference>
<dbReference type="InterPro" id="IPR034045">
    <property type="entry name" value="Pep_S8_CspA-like"/>
</dbReference>
<dbReference type="Gene3D" id="3.40.50.200">
    <property type="entry name" value="Peptidase S8/S53 domain"/>
    <property type="match status" value="1"/>
</dbReference>
<feature type="domain" description="Peptidase S8/S53" evidence="6">
    <location>
        <begin position="95"/>
        <end position="354"/>
    </location>
</feature>
<evidence type="ECO:0000256" key="2">
    <source>
        <dbReference type="ARBA" id="ARBA00022670"/>
    </source>
</evidence>
<gene>
    <name evidence="7" type="ORF">SAMN02745217_00762</name>
</gene>
<dbReference type="GO" id="GO:0004252">
    <property type="term" value="F:serine-type endopeptidase activity"/>
    <property type="evidence" value="ECO:0007669"/>
    <property type="project" value="InterPro"/>
</dbReference>
<evidence type="ECO:0000256" key="4">
    <source>
        <dbReference type="ARBA" id="ARBA00022825"/>
    </source>
</evidence>
<proteinExistence type="inferred from homology"/>
<dbReference type="InterPro" id="IPR015500">
    <property type="entry name" value="Peptidase_S8_subtilisin-rel"/>
</dbReference>
<comment type="similarity">
    <text evidence="1 5">Belongs to the peptidase S8 family.</text>
</comment>
<dbReference type="PRINTS" id="PR00723">
    <property type="entry name" value="SUBTILISIN"/>
</dbReference>
<dbReference type="InterPro" id="IPR000209">
    <property type="entry name" value="Peptidase_S8/S53_dom"/>
</dbReference>
<dbReference type="EMBL" id="FRFD01000003">
    <property type="protein sequence ID" value="SHO44902.1"/>
    <property type="molecule type" value="Genomic_DNA"/>
</dbReference>
<evidence type="ECO:0000313" key="8">
    <source>
        <dbReference type="Proteomes" id="UP000184612"/>
    </source>
</evidence>
<dbReference type="RefSeq" id="WP_073587435.1">
    <property type="nucleotide sequence ID" value="NZ_FRFD01000003.1"/>
</dbReference>
<dbReference type="InterPro" id="IPR017310">
    <property type="entry name" value="Pept_S8A_subtilisin_clostridia"/>
</dbReference>
<feature type="domain" description="Peptidase S8/S53" evidence="6">
    <location>
        <begin position="428"/>
        <end position="538"/>
    </location>
</feature>
<keyword evidence="4" id="KW-0720">Serine protease</keyword>
<dbReference type="CDD" id="cd07478">
    <property type="entry name" value="Peptidases_S8_CspA-like"/>
    <property type="match status" value="1"/>
</dbReference>
<evidence type="ECO:0000256" key="1">
    <source>
        <dbReference type="ARBA" id="ARBA00011073"/>
    </source>
</evidence>
<dbReference type="OrthoDB" id="9777193at2"/>
<organism evidence="7 8">
    <name type="scientific">Anaerocolumna xylanovorans DSM 12503</name>
    <dbReference type="NCBI Taxonomy" id="1121345"/>
    <lineage>
        <taxon>Bacteria</taxon>
        <taxon>Bacillati</taxon>
        <taxon>Bacillota</taxon>
        <taxon>Clostridia</taxon>
        <taxon>Lachnospirales</taxon>
        <taxon>Lachnospiraceae</taxon>
        <taxon>Anaerocolumna</taxon>
    </lineage>
</organism>
<dbReference type="PANTHER" id="PTHR43806">
    <property type="entry name" value="PEPTIDASE S8"/>
    <property type="match status" value="1"/>
</dbReference>
<name>A0A1M7Y079_9FIRM</name>
<keyword evidence="3" id="KW-0378">Hydrolase</keyword>
<keyword evidence="2" id="KW-0645">Protease</keyword>
<keyword evidence="8" id="KW-1185">Reference proteome</keyword>